<reference evidence="3" key="2">
    <citation type="submission" date="2015-01" db="EMBL/GenBank/DDBJ databases">
        <title>Evolutionary Origins and Diversification of the Mycorrhizal Mutualists.</title>
        <authorList>
            <consortium name="DOE Joint Genome Institute"/>
            <consortium name="Mycorrhizal Genomics Consortium"/>
            <person name="Kohler A."/>
            <person name="Kuo A."/>
            <person name="Nagy L.G."/>
            <person name="Floudas D."/>
            <person name="Copeland A."/>
            <person name="Barry K.W."/>
            <person name="Cichocki N."/>
            <person name="Veneault-Fourrey C."/>
            <person name="LaButti K."/>
            <person name="Lindquist E.A."/>
            <person name="Lipzen A."/>
            <person name="Lundell T."/>
            <person name="Morin E."/>
            <person name="Murat C."/>
            <person name="Riley R."/>
            <person name="Ohm R."/>
            <person name="Sun H."/>
            <person name="Tunlid A."/>
            <person name="Henrissat B."/>
            <person name="Grigoriev I.V."/>
            <person name="Hibbett D.S."/>
            <person name="Martin F."/>
        </authorList>
    </citation>
    <scope>NUCLEOTIDE SEQUENCE [LARGE SCALE GENOMIC DNA]</scope>
    <source>
        <strain evidence="3">h7</strain>
    </source>
</reference>
<dbReference type="HOGENOM" id="CLU_2849952_0_0_1"/>
<protein>
    <submittedName>
        <fullName evidence="2">Uncharacterized protein</fullName>
    </submittedName>
</protein>
<sequence length="65" mass="7490">MALPYVVGVKKRNDTRISFDHHRRDKAGFIRQMFTYIPEPSCTPPSTPGRDKKHERPVMTTAVYG</sequence>
<keyword evidence="3" id="KW-1185">Reference proteome</keyword>
<dbReference type="Proteomes" id="UP000053424">
    <property type="component" value="Unassembled WGS sequence"/>
</dbReference>
<dbReference type="AlphaFoldDB" id="A0A0C3BDH6"/>
<evidence type="ECO:0000256" key="1">
    <source>
        <dbReference type="SAM" id="MobiDB-lite"/>
    </source>
</evidence>
<name>A0A0C3BDH6_HEBCY</name>
<organism evidence="2 3">
    <name type="scientific">Hebeloma cylindrosporum</name>
    <dbReference type="NCBI Taxonomy" id="76867"/>
    <lineage>
        <taxon>Eukaryota</taxon>
        <taxon>Fungi</taxon>
        <taxon>Dikarya</taxon>
        <taxon>Basidiomycota</taxon>
        <taxon>Agaricomycotina</taxon>
        <taxon>Agaricomycetes</taxon>
        <taxon>Agaricomycetidae</taxon>
        <taxon>Agaricales</taxon>
        <taxon>Agaricineae</taxon>
        <taxon>Hymenogastraceae</taxon>
        <taxon>Hebeloma</taxon>
    </lineage>
</organism>
<evidence type="ECO:0000313" key="2">
    <source>
        <dbReference type="EMBL" id="KIM34865.1"/>
    </source>
</evidence>
<reference evidence="2 3" key="1">
    <citation type="submission" date="2014-04" db="EMBL/GenBank/DDBJ databases">
        <authorList>
            <consortium name="DOE Joint Genome Institute"/>
            <person name="Kuo A."/>
            <person name="Gay G."/>
            <person name="Dore J."/>
            <person name="Kohler A."/>
            <person name="Nagy L.G."/>
            <person name="Floudas D."/>
            <person name="Copeland A."/>
            <person name="Barry K.W."/>
            <person name="Cichocki N."/>
            <person name="Veneault-Fourrey C."/>
            <person name="LaButti K."/>
            <person name="Lindquist E.A."/>
            <person name="Lipzen A."/>
            <person name="Lundell T."/>
            <person name="Morin E."/>
            <person name="Murat C."/>
            <person name="Sun H."/>
            <person name="Tunlid A."/>
            <person name="Henrissat B."/>
            <person name="Grigoriev I.V."/>
            <person name="Hibbett D.S."/>
            <person name="Martin F."/>
            <person name="Nordberg H.P."/>
            <person name="Cantor M.N."/>
            <person name="Hua S.X."/>
        </authorList>
    </citation>
    <scope>NUCLEOTIDE SEQUENCE [LARGE SCALE GENOMIC DNA]</scope>
    <source>
        <strain evidence="3">h7</strain>
    </source>
</reference>
<accession>A0A0C3BDH6</accession>
<feature type="region of interest" description="Disordered" evidence="1">
    <location>
        <begin position="40"/>
        <end position="65"/>
    </location>
</feature>
<dbReference type="EMBL" id="KN831848">
    <property type="protein sequence ID" value="KIM34865.1"/>
    <property type="molecule type" value="Genomic_DNA"/>
</dbReference>
<gene>
    <name evidence="2" type="ORF">M413DRAFT_450016</name>
</gene>
<evidence type="ECO:0000313" key="3">
    <source>
        <dbReference type="Proteomes" id="UP000053424"/>
    </source>
</evidence>
<proteinExistence type="predicted"/>